<evidence type="ECO:0000256" key="6">
    <source>
        <dbReference type="ARBA" id="ARBA00022989"/>
    </source>
</evidence>
<dbReference type="HOGENOM" id="CLU_1162044_0_0_1"/>
<dbReference type="RefSeq" id="XP_045096058.1">
    <property type="nucleotide sequence ID" value="XM_045240009.1"/>
</dbReference>
<dbReference type="GO" id="GO:0005272">
    <property type="term" value="F:sodium channel activity"/>
    <property type="evidence" value="ECO:0007669"/>
    <property type="project" value="UniProtKB-KW"/>
</dbReference>
<dbReference type="eggNOG" id="ENOG502T3EC">
    <property type="taxonomic scope" value="Eukaryota"/>
</dbReference>
<gene>
    <name evidence="16" type="ORF">CBG16784</name>
    <name evidence="16" type="ORF">CBG_16784</name>
</gene>
<sequence length="239" mass="27581">MKSRTPSSRGRPILAIEEDHQEPLDTEVKMGPESQAPKSITHLLHIKRFLNFVNDFSNKYPKNSVPLMTFNVFELDRNTMSKKPNNFWNILFFFTQVMSGSLLIRPLMYSYEKGLFQTMGAIQRFLNNTTAHGLPRISKARNQMGRGFWVFVWLAFFSVFCYQAAQLYAKFVQKHPSTNVKVSSKHKTIKLKSTEISVIEIEAKRVSFLKLSLVFVVYPSKTLSSNFSTEVNYSTLLMI</sequence>
<evidence type="ECO:0000256" key="12">
    <source>
        <dbReference type="ARBA" id="ARBA00023303"/>
    </source>
</evidence>
<comment type="subcellular location">
    <subcellularLocation>
        <location evidence="1">Membrane</location>
        <topology evidence="1">Multi-pass membrane protein</topology>
    </subcellularLocation>
</comment>
<feature type="region of interest" description="Disordered" evidence="14">
    <location>
        <begin position="1"/>
        <end position="25"/>
    </location>
</feature>
<evidence type="ECO:0000313" key="16">
    <source>
        <dbReference type="EMBL" id="CAP34657.2"/>
    </source>
</evidence>
<accession>A8XPT1</accession>
<dbReference type="CTD" id="8587097"/>
<evidence type="ECO:0000313" key="17">
    <source>
        <dbReference type="Proteomes" id="UP000008549"/>
    </source>
</evidence>
<dbReference type="EMBL" id="HE600942">
    <property type="protein sequence ID" value="CAP34657.2"/>
    <property type="molecule type" value="Genomic_DNA"/>
</dbReference>
<evidence type="ECO:0000256" key="14">
    <source>
        <dbReference type="SAM" id="MobiDB-lite"/>
    </source>
</evidence>
<dbReference type="AlphaFoldDB" id="A8XPT1"/>
<dbReference type="InterPro" id="IPR001873">
    <property type="entry name" value="ENaC"/>
</dbReference>
<keyword evidence="6 15" id="KW-1133">Transmembrane helix</keyword>
<organism evidence="16 17">
    <name type="scientific">Caenorhabditis briggsae</name>
    <dbReference type="NCBI Taxonomy" id="6238"/>
    <lineage>
        <taxon>Eukaryota</taxon>
        <taxon>Metazoa</taxon>
        <taxon>Ecdysozoa</taxon>
        <taxon>Nematoda</taxon>
        <taxon>Chromadorea</taxon>
        <taxon>Rhabditida</taxon>
        <taxon>Rhabditina</taxon>
        <taxon>Rhabditomorpha</taxon>
        <taxon>Rhabditoidea</taxon>
        <taxon>Rhabditidae</taxon>
        <taxon>Peloderinae</taxon>
        <taxon>Caenorhabditis</taxon>
    </lineage>
</organism>
<evidence type="ECO:0000256" key="2">
    <source>
        <dbReference type="ARBA" id="ARBA00007193"/>
    </source>
</evidence>
<name>A8XPT1_CAEBR</name>
<reference evidence="16 17" key="1">
    <citation type="journal article" date="2003" name="PLoS Biol.">
        <title>The genome sequence of Caenorhabditis briggsae: a platform for comparative genomics.</title>
        <authorList>
            <person name="Stein L.D."/>
            <person name="Bao Z."/>
            <person name="Blasiar D."/>
            <person name="Blumenthal T."/>
            <person name="Brent M.R."/>
            <person name="Chen N."/>
            <person name="Chinwalla A."/>
            <person name="Clarke L."/>
            <person name="Clee C."/>
            <person name="Coghlan A."/>
            <person name="Coulson A."/>
            <person name="D'Eustachio P."/>
            <person name="Fitch D.H."/>
            <person name="Fulton L.A."/>
            <person name="Fulton R.E."/>
            <person name="Griffiths-Jones S."/>
            <person name="Harris T.W."/>
            <person name="Hillier L.W."/>
            <person name="Kamath R."/>
            <person name="Kuwabara P.E."/>
            <person name="Mardis E.R."/>
            <person name="Marra M.A."/>
            <person name="Miner T.L."/>
            <person name="Minx P."/>
            <person name="Mullikin J.C."/>
            <person name="Plumb R.W."/>
            <person name="Rogers J."/>
            <person name="Schein J.E."/>
            <person name="Sohrmann M."/>
            <person name="Spieth J."/>
            <person name="Stajich J.E."/>
            <person name="Wei C."/>
            <person name="Willey D."/>
            <person name="Wilson R.K."/>
            <person name="Durbin R."/>
            <person name="Waterston R.H."/>
        </authorList>
    </citation>
    <scope>NUCLEOTIDE SEQUENCE [LARGE SCALE GENOMIC DNA]</scope>
    <source>
        <strain evidence="16 17">AF16</strain>
    </source>
</reference>
<keyword evidence="11 13" id="KW-0739">Sodium transport</keyword>
<dbReference type="Proteomes" id="UP000008549">
    <property type="component" value="Unassembled WGS sequence"/>
</dbReference>
<dbReference type="InParanoid" id="A8XPT1"/>
<comment type="similarity">
    <text evidence="2 13">Belongs to the amiloride-sensitive sodium channel (TC 1.A.6) family.</text>
</comment>
<feature type="transmembrane region" description="Helical" evidence="15">
    <location>
        <begin position="148"/>
        <end position="169"/>
    </location>
</feature>
<evidence type="ECO:0000256" key="15">
    <source>
        <dbReference type="SAM" id="Phobius"/>
    </source>
</evidence>
<keyword evidence="3 13" id="KW-0813">Transport</keyword>
<dbReference type="GO" id="GO:0016020">
    <property type="term" value="C:membrane"/>
    <property type="evidence" value="ECO:0007669"/>
    <property type="project" value="UniProtKB-SubCell"/>
</dbReference>
<dbReference type="KEGG" id="cbr:CBG_16784"/>
<evidence type="ECO:0000256" key="4">
    <source>
        <dbReference type="ARBA" id="ARBA00022461"/>
    </source>
</evidence>
<evidence type="ECO:0000256" key="11">
    <source>
        <dbReference type="ARBA" id="ARBA00023201"/>
    </source>
</evidence>
<evidence type="ECO:0000256" key="3">
    <source>
        <dbReference type="ARBA" id="ARBA00022448"/>
    </source>
</evidence>
<keyword evidence="10" id="KW-0325">Glycoprotein</keyword>
<evidence type="ECO:0000256" key="8">
    <source>
        <dbReference type="ARBA" id="ARBA00023065"/>
    </source>
</evidence>
<keyword evidence="5 13" id="KW-0812">Transmembrane</keyword>
<keyword evidence="4 13" id="KW-0894">Sodium channel</keyword>
<evidence type="ECO:0000256" key="13">
    <source>
        <dbReference type="RuleBase" id="RU000679"/>
    </source>
</evidence>
<dbReference type="GeneID" id="8587097"/>
<keyword evidence="17" id="KW-1185">Reference proteome</keyword>
<evidence type="ECO:0000256" key="5">
    <source>
        <dbReference type="ARBA" id="ARBA00022692"/>
    </source>
</evidence>
<evidence type="ECO:0000256" key="9">
    <source>
        <dbReference type="ARBA" id="ARBA00023136"/>
    </source>
</evidence>
<proteinExistence type="inferred from homology"/>
<evidence type="ECO:0000256" key="10">
    <source>
        <dbReference type="ARBA" id="ARBA00023180"/>
    </source>
</evidence>
<reference evidence="16 17" key="2">
    <citation type="journal article" date="2011" name="PLoS Genet.">
        <title>Caenorhabditis briggsae recombinant inbred line genotypes reveal inter-strain incompatibility and the evolution of recombination.</title>
        <authorList>
            <person name="Ross J.A."/>
            <person name="Koboldt D.C."/>
            <person name="Staisch J.E."/>
            <person name="Chamberlin H.M."/>
            <person name="Gupta B.P."/>
            <person name="Miller R.D."/>
            <person name="Baird S.E."/>
            <person name="Haag E.S."/>
        </authorList>
    </citation>
    <scope>NUCLEOTIDE SEQUENCE [LARGE SCALE GENOMIC DNA]</scope>
    <source>
        <strain evidence="16 17">AF16</strain>
    </source>
</reference>
<keyword evidence="7" id="KW-0915">Sodium</keyword>
<keyword evidence="8 13" id="KW-0406">Ion transport</keyword>
<protein>
    <submittedName>
        <fullName evidence="16">Protein CBG16784</fullName>
    </submittedName>
</protein>
<keyword evidence="9 15" id="KW-0472">Membrane</keyword>
<dbReference type="Pfam" id="PF00858">
    <property type="entry name" value="ASC"/>
    <property type="match status" value="1"/>
</dbReference>
<feature type="transmembrane region" description="Helical" evidence="15">
    <location>
        <begin position="87"/>
        <end position="108"/>
    </location>
</feature>
<evidence type="ECO:0000256" key="1">
    <source>
        <dbReference type="ARBA" id="ARBA00004141"/>
    </source>
</evidence>
<evidence type="ECO:0000256" key="7">
    <source>
        <dbReference type="ARBA" id="ARBA00023053"/>
    </source>
</evidence>
<keyword evidence="12 13" id="KW-0407">Ion channel</keyword>